<comment type="caution">
    <text evidence="3">The sequence shown here is derived from an EMBL/GenBank/DDBJ whole genome shotgun (WGS) entry which is preliminary data.</text>
</comment>
<feature type="transmembrane region" description="Helical" evidence="2">
    <location>
        <begin position="191"/>
        <end position="209"/>
    </location>
</feature>
<keyword evidence="4" id="KW-1185">Reference proteome</keyword>
<evidence type="ECO:0000313" key="3">
    <source>
        <dbReference type="EMBL" id="OQS54997.1"/>
    </source>
</evidence>
<dbReference type="OrthoDB" id="2189693at2759"/>
<accession>A0A1W0E6V0</accession>
<dbReference type="Proteomes" id="UP000192758">
    <property type="component" value="Unassembled WGS sequence"/>
</dbReference>
<sequence>MRVNNNIKQMNLLLEENYSLLNKNNNLPEFDEEDAFTILCNIKILKSILNKLETDESKNNLIKQVKEFLDNVKDDSLKSELYDSFFKKKNNMNSFKELNKLKNNKNNSNNINRDVKNKTNNSKNELTNNKMLIEEEMYKNSKKLEEMTGKFTKTLEYDKNVVDKTKTDIERNTAATTKANKTLVEIEKMNTWGYLGKSVGIFIVMYIIIKIL</sequence>
<proteinExistence type="predicted"/>
<reference evidence="3 4" key="1">
    <citation type="journal article" date="2017" name="Environ. Microbiol.">
        <title>Decay of the glycolytic pathway and adaptation to intranuclear parasitism within Enterocytozoonidae microsporidia.</title>
        <authorList>
            <person name="Wiredu Boakye D."/>
            <person name="Jaroenlak P."/>
            <person name="Prachumwat A."/>
            <person name="Williams T.A."/>
            <person name="Bateman K.S."/>
            <person name="Itsathitphaisarn O."/>
            <person name="Sritunyalucksana K."/>
            <person name="Paszkiewicz K.H."/>
            <person name="Moore K.A."/>
            <person name="Stentiford G.D."/>
            <person name="Williams B.A."/>
        </authorList>
    </citation>
    <scope>NUCLEOTIDE SEQUENCE [LARGE SCALE GENOMIC DNA]</scope>
    <source>
        <strain evidence="3 4">TH1</strain>
    </source>
</reference>
<name>A0A1W0E6V0_9MICR</name>
<keyword evidence="2" id="KW-0812">Transmembrane</keyword>
<keyword evidence="2" id="KW-0472">Membrane</keyword>
<evidence type="ECO:0000313" key="4">
    <source>
        <dbReference type="Proteomes" id="UP000192758"/>
    </source>
</evidence>
<dbReference type="VEuPathDB" id="MicrosporidiaDB:EHP00_1573"/>
<feature type="region of interest" description="Disordered" evidence="1">
    <location>
        <begin position="102"/>
        <end position="123"/>
    </location>
</feature>
<evidence type="ECO:0000256" key="1">
    <source>
        <dbReference type="SAM" id="MobiDB-lite"/>
    </source>
</evidence>
<gene>
    <name evidence="3" type="ORF">EHP00_1573</name>
</gene>
<protein>
    <submittedName>
        <fullName evidence="3">Uncharacterized protein</fullName>
    </submittedName>
</protein>
<organism evidence="3 4">
    <name type="scientific">Ecytonucleospora hepatopenaei</name>
    <dbReference type="NCBI Taxonomy" id="646526"/>
    <lineage>
        <taxon>Eukaryota</taxon>
        <taxon>Fungi</taxon>
        <taxon>Fungi incertae sedis</taxon>
        <taxon>Microsporidia</taxon>
        <taxon>Enterocytozoonidae</taxon>
        <taxon>Ecytonucleospora</taxon>
    </lineage>
</organism>
<dbReference type="AlphaFoldDB" id="A0A1W0E6V0"/>
<keyword evidence="2" id="KW-1133">Transmembrane helix</keyword>
<evidence type="ECO:0000256" key="2">
    <source>
        <dbReference type="SAM" id="Phobius"/>
    </source>
</evidence>
<dbReference type="EMBL" id="MNPJ01000014">
    <property type="protein sequence ID" value="OQS54997.1"/>
    <property type="molecule type" value="Genomic_DNA"/>
</dbReference>